<accession>A0AAF5DLT4</accession>
<name>A0AAF5DLT4_STRER</name>
<protein>
    <submittedName>
        <fullName evidence="6">V-type proton ATPase subunit F</fullName>
    </submittedName>
</protein>
<dbReference type="Proteomes" id="UP000035681">
    <property type="component" value="Unplaced"/>
</dbReference>
<evidence type="ECO:0000256" key="4">
    <source>
        <dbReference type="ARBA" id="ARBA00023065"/>
    </source>
</evidence>
<keyword evidence="2" id="KW-0813">Transport</keyword>
<keyword evidence="5" id="KW-1185">Reference proteome</keyword>
<evidence type="ECO:0000313" key="5">
    <source>
        <dbReference type="Proteomes" id="UP000035681"/>
    </source>
</evidence>
<sequence length="578" mass="67151">IIIMAHSSQKGRVLAVIGDEDTVVGFLLGGIGELNKARKTNYFIVEKTTSPTEVEEAFKSFVEREDIAIILINQHAAELIRYAIDHHTKSIPAVLEIPSKEMPYDPSKDSILNRARGLFNVDDFNIILHIMSNIKIGHNYIISKPYNSTENSDNHFNKHDIVEIQDIDQNNCLVKRINDEYVGWLPIDFLYSNHIDKLLIPKRNHYSLACHLNPRLSESNFNFHDIFWRDNCNMMRKRDVKLSKFVKIHSIINRKKEKQKVQYMVECFLYDCGSKAGRQTVSNIHTVFINSINNKNNFFSLKSDYPTFLLRSNYNQSEVVLKLNIIEISKNQNNENIYEFLGSILINLLDSENNVIFSNKTMNYNITNNNNQTNEKSDIIIKISAFNVPIGQKNDVDILPDVIICKTEHISLFCIFRNICGYQLFNSRENTDKDYVYDDFIAKFLEIVDSEDVVNYLHILCLKYGVYKAKDQSYQLLKIFKKYILPLTICYGIKEDIVIDEDLSNQISSKNTHLVKMDILNDYDTKNDFDPIHFLSNQKCKPVNLRQCTFQLCNRSSKIFCELIGFDDLSLPMVPFHY</sequence>
<dbReference type="NCBIfam" id="TIGR01101">
    <property type="entry name" value="V_ATP_synt_F"/>
    <property type="match status" value="1"/>
</dbReference>
<dbReference type="AlphaFoldDB" id="A0AAF5DLT4"/>
<organism evidence="5 6">
    <name type="scientific">Strongyloides stercoralis</name>
    <name type="common">Threadworm</name>
    <dbReference type="NCBI Taxonomy" id="6248"/>
    <lineage>
        <taxon>Eukaryota</taxon>
        <taxon>Metazoa</taxon>
        <taxon>Ecdysozoa</taxon>
        <taxon>Nematoda</taxon>
        <taxon>Chromadorea</taxon>
        <taxon>Rhabditida</taxon>
        <taxon>Tylenchina</taxon>
        <taxon>Panagrolaimomorpha</taxon>
        <taxon>Strongyloidoidea</taxon>
        <taxon>Strongyloididae</taxon>
        <taxon>Strongyloides</taxon>
    </lineage>
</organism>
<evidence type="ECO:0000256" key="1">
    <source>
        <dbReference type="ARBA" id="ARBA00010148"/>
    </source>
</evidence>
<reference evidence="6" key="1">
    <citation type="submission" date="2024-02" db="UniProtKB">
        <authorList>
            <consortium name="WormBaseParasite"/>
        </authorList>
    </citation>
    <scope>IDENTIFICATION</scope>
</reference>
<dbReference type="Gene3D" id="3.40.50.10580">
    <property type="entry name" value="ATPase, V1 complex, subunit F"/>
    <property type="match status" value="1"/>
</dbReference>
<keyword evidence="4" id="KW-0406">Ion transport</keyword>
<keyword evidence="3" id="KW-0375">Hydrogen ion transport</keyword>
<comment type="similarity">
    <text evidence="1">Belongs to the V-ATPase F subunit family.</text>
</comment>
<dbReference type="GO" id="GO:0033180">
    <property type="term" value="C:proton-transporting V-type ATPase, V1 domain"/>
    <property type="evidence" value="ECO:0007669"/>
    <property type="project" value="InterPro"/>
</dbReference>
<evidence type="ECO:0000256" key="2">
    <source>
        <dbReference type="ARBA" id="ARBA00022448"/>
    </source>
</evidence>
<dbReference type="WBParaSite" id="TCONS_00015380.p1">
    <property type="protein sequence ID" value="TCONS_00015380.p1"/>
    <property type="gene ID" value="XLOC_009628"/>
</dbReference>
<proteinExistence type="inferred from homology"/>
<dbReference type="PANTHER" id="PTHR13861">
    <property type="entry name" value="VACUOLAR ATP SYNTHASE SUBUNIT F"/>
    <property type="match status" value="1"/>
</dbReference>
<evidence type="ECO:0000313" key="6">
    <source>
        <dbReference type="WBParaSite" id="TCONS_00015380.p1"/>
    </source>
</evidence>
<evidence type="ECO:0000256" key="3">
    <source>
        <dbReference type="ARBA" id="ARBA00022781"/>
    </source>
</evidence>
<dbReference type="FunFam" id="3.40.50.10580:FF:000001">
    <property type="entry name" value="V-type proton ATPase subunit F"/>
    <property type="match status" value="1"/>
</dbReference>
<dbReference type="SUPFAM" id="SSF159468">
    <property type="entry name" value="AtpF-like"/>
    <property type="match status" value="1"/>
</dbReference>
<dbReference type="InterPro" id="IPR005772">
    <property type="entry name" value="ATPase_V1-cplx_fsu_euk"/>
</dbReference>
<dbReference type="InterPro" id="IPR036906">
    <property type="entry name" value="ATPase_V1_fsu_sf"/>
</dbReference>
<dbReference type="Pfam" id="PF01990">
    <property type="entry name" value="ATP-synt_F"/>
    <property type="match status" value="1"/>
</dbReference>
<dbReference type="PANTHER" id="PTHR13861:SF2">
    <property type="entry name" value="V-TYPE PROTON ATPASE SUBUNIT F"/>
    <property type="match status" value="1"/>
</dbReference>
<dbReference type="InterPro" id="IPR008218">
    <property type="entry name" value="ATPase_V1-cplx_f_g_su"/>
</dbReference>
<dbReference type="GO" id="GO:0046961">
    <property type="term" value="F:proton-transporting ATPase activity, rotational mechanism"/>
    <property type="evidence" value="ECO:0007669"/>
    <property type="project" value="InterPro"/>
</dbReference>